<feature type="compositionally biased region" description="Acidic residues" evidence="4">
    <location>
        <begin position="14"/>
        <end position="23"/>
    </location>
</feature>
<dbReference type="GO" id="GO:0015631">
    <property type="term" value="F:tubulin binding"/>
    <property type="evidence" value="ECO:0007669"/>
    <property type="project" value="TreeGrafter"/>
</dbReference>
<dbReference type="OMA" id="LFVSNAW"/>
<dbReference type="GO" id="GO:0036064">
    <property type="term" value="C:ciliary basal body"/>
    <property type="evidence" value="ECO:0007669"/>
    <property type="project" value="TreeGrafter"/>
</dbReference>
<proteinExistence type="predicted"/>
<keyword evidence="3" id="KW-0067">ATP-binding</keyword>
<dbReference type="EMBL" id="CAJJDM010000048">
    <property type="protein sequence ID" value="CAD8071912.1"/>
    <property type="molecule type" value="Genomic_DNA"/>
</dbReference>
<keyword evidence="6" id="KW-1185">Reference proteome</keyword>
<feature type="compositionally biased region" description="Low complexity" evidence="4">
    <location>
        <begin position="468"/>
        <end position="482"/>
    </location>
</feature>
<dbReference type="PANTHER" id="PTHR12241:SF147">
    <property type="entry name" value="TUBULIN POLYGLUTAMYLASE TTLL7"/>
    <property type="match status" value="1"/>
</dbReference>
<evidence type="ECO:0000313" key="5">
    <source>
        <dbReference type="EMBL" id="CAD8071912.1"/>
    </source>
</evidence>
<dbReference type="AlphaFoldDB" id="A0A8S1M006"/>
<evidence type="ECO:0000256" key="1">
    <source>
        <dbReference type="ARBA" id="ARBA00022598"/>
    </source>
</evidence>
<dbReference type="Pfam" id="PF03133">
    <property type="entry name" value="TTL"/>
    <property type="match status" value="1"/>
</dbReference>
<feature type="region of interest" description="Disordered" evidence="4">
    <location>
        <begin position="459"/>
        <end position="482"/>
    </location>
</feature>
<evidence type="ECO:0000256" key="3">
    <source>
        <dbReference type="ARBA" id="ARBA00022840"/>
    </source>
</evidence>
<sequence length="593" mass="69651">MKQQLAQEPHFNGEFEDSESETEDNSKKKTTLIMNVSDTQYDVVKFVGKKLFKWILQYESDVTNWDMFWTDAAVQPETLGKMQPYQKINHFPGMYSLARKNHLGRNLMKMRKQFTEEYKFFPQTWLLPAEYGDFKNQFVKGKAKTFIIKPEASCQGRGIFLTRNINDINPNDHYVAQRYLHRPLLIEGLKFDLRVYVLLAGTDPMRIYVYQDGLVRFATEPYIPPNSSNLEDMCMHLTNYAINKENPNFVFNKDASRMDIGHKRSIKAVFSKLEQEGHDIKKLWQDMYELFIKTFCTVQPILSHHYRSCQPDNYANNMCFEILGFDIFLNHKLQPILLEVNHTPSFTTDTPLDSMIKKNLIRDTLKLMNVSLKAKEQIIASRKESLQQRVLTGKKIKLTMEEKISQMKQWEKQRNDYENAHLGDYVKIYPLEDYQKYDKYIEFASSLQDSWTGTNIKRNQKKDVKDSQNAQQQQQQQQQIQNKNNIIRAPFKPNTPAHNLPKLQNIPRPESINVHGEDEQVSAKVSKLSSVKIQSRQQSEPPFLRVKQAVKKQTQQMIPKPCLQPKLFDMESIGQDKFNNIKRQQYQDQMLAK</sequence>
<evidence type="ECO:0000256" key="4">
    <source>
        <dbReference type="SAM" id="MobiDB-lite"/>
    </source>
</evidence>
<accession>A0A8S1M006</accession>
<dbReference type="GO" id="GO:0005524">
    <property type="term" value="F:ATP binding"/>
    <property type="evidence" value="ECO:0007669"/>
    <property type="project" value="UniProtKB-KW"/>
</dbReference>
<dbReference type="GO" id="GO:0070740">
    <property type="term" value="F:tubulin-glutamic acid ligase activity"/>
    <property type="evidence" value="ECO:0007669"/>
    <property type="project" value="TreeGrafter"/>
</dbReference>
<keyword evidence="2" id="KW-0547">Nucleotide-binding</keyword>
<name>A0A8S1M006_PARPR</name>
<evidence type="ECO:0000313" key="6">
    <source>
        <dbReference type="Proteomes" id="UP000688137"/>
    </source>
</evidence>
<evidence type="ECO:0008006" key="7">
    <source>
        <dbReference type="Google" id="ProtNLM"/>
    </source>
</evidence>
<feature type="region of interest" description="Disordered" evidence="4">
    <location>
        <begin position="1"/>
        <end position="27"/>
    </location>
</feature>
<dbReference type="GO" id="GO:0000226">
    <property type="term" value="P:microtubule cytoskeleton organization"/>
    <property type="evidence" value="ECO:0007669"/>
    <property type="project" value="TreeGrafter"/>
</dbReference>
<gene>
    <name evidence="5" type="ORF">PPRIM_AZ9-3.1.T0480114</name>
</gene>
<dbReference type="PROSITE" id="PS51221">
    <property type="entry name" value="TTL"/>
    <property type="match status" value="1"/>
</dbReference>
<reference evidence="5" key="1">
    <citation type="submission" date="2021-01" db="EMBL/GenBank/DDBJ databases">
        <authorList>
            <consortium name="Genoscope - CEA"/>
            <person name="William W."/>
        </authorList>
    </citation>
    <scope>NUCLEOTIDE SEQUENCE</scope>
</reference>
<keyword evidence="1" id="KW-0436">Ligase</keyword>
<dbReference type="PANTHER" id="PTHR12241">
    <property type="entry name" value="TUBULIN POLYGLUTAMYLASE"/>
    <property type="match status" value="1"/>
</dbReference>
<dbReference type="Proteomes" id="UP000688137">
    <property type="component" value="Unassembled WGS sequence"/>
</dbReference>
<dbReference type="InterPro" id="IPR004344">
    <property type="entry name" value="TTL/TTLL_fam"/>
</dbReference>
<protein>
    <recommendedName>
        <fullName evidence="7">Tubulin-tyrosine ligase family protein</fullName>
    </recommendedName>
</protein>
<evidence type="ECO:0000256" key="2">
    <source>
        <dbReference type="ARBA" id="ARBA00022741"/>
    </source>
</evidence>
<organism evidence="5 6">
    <name type="scientific">Paramecium primaurelia</name>
    <dbReference type="NCBI Taxonomy" id="5886"/>
    <lineage>
        <taxon>Eukaryota</taxon>
        <taxon>Sar</taxon>
        <taxon>Alveolata</taxon>
        <taxon>Ciliophora</taxon>
        <taxon>Intramacronucleata</taxon>
        <taxon>Oligohymenophorea</taxon>
        <taxon>Peniculida</taxon>
        <taxon>Parameciidae</taxon>
        <taxon>Paramecium</taxon>
    </lineage>
</organism>
<comment type="caution">
    <text evidence="5">The sequence shown here is derived from an EMBL/GenBank/DDBJ whole genome shotgun (WGS) entry which is preliminary data.</text>
</comment>